<dbReference type="RefSeq" id="WP_073883440.1">
    <property type="nucleotide sequence ID" value="NZ_FAUH01000002.1"/>
</dbReference>
<dbReference type="SUPFAM" id="SSF48619">
    <property type="entry name" value="Phospholipase A2, PLA2"/>
    <property type="match status" value="1"/>
</dbReference>
<feature type="chain" id="PRO_5039396762" description="Secreted protein" evidence="1">
    <location>
        <begin position="35"/>
        <end position="211"/>
    </location>
</feature>
<dbReference type="EMBL" id="FAUH01000002">
    <property type="protein sequence ID" value="CUU65070.1"/>
    <property type="molecule type" value="Genomic_DNA"/>
</dbReference>
<evidence type="ECO:0000313" key="2">
    <source>
        <dbReference type="EMBL" id="CUU65070.1"/>
    </source>
</evidence>
<protein>
    <recommendedName>
        <fullName evidence="4">Secreted protein</fullName>
    </recommendedName>
</protein>
<accession>A0A0X2NJZ5</accession>
<proteinExistence type="predicted"/>
<keyword evidence="3" id="KW-1185">Reference proteome</keyword>
<dbReference type="Proteomes" id="UP000182498">
    <property type="component" value="Unassembled WGS sequence"/>
</dbReference>
<dbReference type="GO" id="GO:0006644">
    <property type="term" value="P:phospholipid metabolic process"/>
    <property type="evidence" value="ECO:0007669"/>
    <property type="project" value="InterPro"/>
</dbReference>
<dbReference type="InterPro" id="IPR036444">
    <property type="entry name" value="PLipase_A2_dom_sf"/>
</dbReference>
<keyword evidence="1" id="KW-0732">Signal</keyword>
<evidence type="ECO:0008006" key="4">
    <source>
        <dbReference type="Google" id="ProtNLM"/>
    </source>
</evidence>
<dbReference type="GO" id="GO:0004623">
    <property type="term" value="F:phospholipase A2 activity"/>
    <property type="evidence" value="ECO:0007669"/>
    <property type="project" value="InterPro"/>
</dbReference>
<evidence type="ECO:0000313" key="3">
    <source>
        <dbReference type="Proteomes" id="UP000182498"/>
    </source>
</evidence>
<dbReference type="Gene3D" id="1.20.90.10">
    <property type="entry name" value="Phospholipase A2 domain"/>
    <property type="match status" value="1"/>
</dbReference>
<reference evidence="3" key="1">
    <citation type="submission" date="2015-11" db="EMBL/GenBank/DDBJ databases">
        <authorList>
            <person name="Dugat-Bony E."/>
        </authorList>
    </citation>
    <scope>NUCLEOTIDE SEQUENCE [LARGE SCALE GENOMIC DNA]</scope>
    <source>
        <strain evidence="3">Mu292</strain>
    </source>
</reference>
<evidence type="ECO:0000256" key="1">
    <source>
        <dbReference type="SAM" id="SignalP"/>
    </source>
</evidence>
<sequence length="211" mass="21355">MTRLSARTLLTRPRYLLTSRVAVALVFALGGSTAADSPVDAAPGENTADVVDAAPALPGSAVAAARDLAAVGVDGDEDAESDAEAWITSLPGEITGALGYQPVVVDGVPSDPAGDCSSPVPLPASFTPACLTHDLGYDLLRVADATGEAIPTGVRPALDRQLASRMAGSCTESGLRGVGCRAMAGVADAAVTANSWRQNDGAPVKETWPWS</sequence>
<dbReference type="AlphaFoldDB" id="A0A0X2NJZ5"/>
<feature type="signal peptide" evidence="1">
    <location>
        <begin position="1"/>
        <end position="34"/>
    </location>
</feature>
<gene>
    <name evidence="2" type="ORF">CVAR292_00382</name>
</gene>
<organism evidence="2 3">
    <name type="scientific">Corynebacterium variabile</name>
    <dbReference type="NCBI Taxonomy" id="1727"/>
    <lineage>
        <taxon>Bacteria</taxon>
        <taxon>Bacillati</taxon>
        <taxon>Actinomycetota</taxon>
        <taxon>Actinomycetes</taxon>
        <taxon>Mycobacteriales</taxon>
        <taxon>Corynebacteriaceae</taxon>
        <taxon>Corynebacterium</taxon>
    </lineage>
</organism>
<dbReference type="OrthoDB" id="3389925at2"/>
<dbReference type="GO" id="GO:0050482">
    <property type="term" value="P:arachidonate secretion"/>
    <property type="evidence" value="ECO:0007669"/>
    <property type="project" value="InterPro"/>
</dbReference>
<name>A0A0X2NJZ5_9CORY</name>